<gene>
    <name evidence="1" type="ORF">OBBRIDRAFT_718580</name>
</gene>
<organism evidence="1 2">
    <name type="scientific">Obba rivulosa</name>
    <dbReference type="NCBI Taxonomy" id="1052685"/>
    <lineage>
        <taxon>Eukaryota</taxon>
        <taxon>Fungi</taxon>
        <taxon>Dikarya</taxon>
        <taxon>Basidiomycota</taxon>
        <taxon>Agaricomycotina</taxon>
        <taxon>Agaricomycetes</taxon>
        <taxon>Polyporales</taxon>
        <taxon>Gelatoporiaceae</taxon>
        <taxon>Obba</taxon>
    </lineage>
</organism>
<reference evidence="1 2" key="1">
    <citation type="submission" date="2016-07" db="EMBL/GenBank/DDBJ databases">
        <title>Draft genome of the white-rot fungus Obba rivulosa 3A-2.</title>
        <authorList>
            <consortium name="DOE Joint Genome Institute"/>
            <person name="Miettinen O."/>
            <person name="Riley R."/>
            <person name="Acob R."/>
            <person name="Barry K."/>
            <person name="Cullen D."/>
            <person name="De Vries R."/>
            <person name="Hainaut M."/>
            <person name="Hatakka A."/>
            <person name="Henrissat B."/>
            <person name="Hilden K."/>
            <person name="Kuo R."/>
            <person name="Labutti K."/>
            <person name="Lipzen A."/>
            <person name="Makela M.R."/>
            <person name="Sandor L."/>
            <person name="Spatafora J.W."/>
            <person name="Grigoriev I.V."/>
            <person name="Hibbett D.S."/>
        </authorList>
    </citation>
    <scope>NUCLEOTIDE SEQUENCE [LARGE SCALE GENOMIC DNA]</scope>
    <source>
        <strain evidence="1 2">3A-2</strain>
    </source>
</reference>
<keyword evidence="2" id="KW-1185">Reference proteome</keyword>
<dbReference type="InterPro" id="IPR046670">
    <property type="entry name" value="DUF6540"/>
</dbReference>
<name>A0A8E2J719_9APHY</name>
<accession>A0A8E2J719</accession>
<sequence>MASYQLFITQYDRGLGSNRRPLPFHMEICLLTGGYGATRIATVYHIVGSTSGYFFQKQEGVHFTSSAHYRGKLPIGVVAASQVTKMEALFGQVEIVNNDPRWNCQNWVFSAVRKLVGYGFPINGFAALADMQAAMGAAWDDWESGATSD</sequence>
<dbReference type="AlphaFoldDB" id="A0A8E2J719"/>
<proteinExistence type="predicted"/>
<dbReference type="Proteomes" id="UP000250043">
    <property type="component" value="Unassembled WGS sequence"/>
</dbReference>
<dbReference type="OrthoDB" id="37659at2759"/>
<dbReference type="Pfam" id="PF20174">
    <property type="entry name" value="DUF6540"/>
    <property type="match status" value="1"/>
</dbReference>
<dbReference type="EMBL" id="KV722331">
    <property type="protein sequence ID" value="OCH96392.1"/>
    <property type="molecule type" value="Genomic_DNA"/>
</dbReference>
<evidence type="ECO:0000313" key="2">
    <source>
        <dbReference type="Proteomes" id="UP000250043"/>
    </source>
</evidence>
<protein>
    <submittedName>
        <fullName evidence="1">Uncharacterized protein</fullName>
    </submittedName>
</protein>
<evidence type="ECO:0000313" key="1">
    <source>
        <dbReference type="EMBL" id="OCH96392.1"/>
    </source>
</evidence>